<dbReference type="AlphaFoldDB" id="A0A858RNT0"/>
<accession>A0A858RNT0</accession>
<sequence>MKSRWIMSVGGAALALGAGVMIGRISAPSESTASKGADSASARSDRPGMGGMSLAERIQRKKENEAREGGAAKPVDKDLKSIMDVTSRLDRTQRLLAFLDRLPADQFAAVYDEFRNSPSANLRGSERSLILQAWAERDPMSALGFLQQSGAQDWERETAVATWAANDPQSAFAWASSAQDEGEVNNWLLGATRGIASTNPELARDFIAQLEGRTRDQALDAVQPYVMQYGFDFATNWIAGVGDEETRARASRSMARDLANLDPVQASQWNSAMTNVELRRDVSETVSDRWARTDLASARLWVERLPEDTKSEAAEGVARQYARQDPVEAAKWLSGLGNNPDLDGARRIFIEESFRNSPQTSLEFVANLSDRRAQEGYYWRYLGGWMRQDEAAARQWMANNSGSIPKQIVDRFNRPRQ</sequence>
<dbReference type="Proteomes" id="UP000501812">
    <property type="component" value="Chromosome"/>
</dbReference>
<evidence type="ECO:0000256" key="1">
    <source>
        <dbReference type="SAM" id="MobiDB-lite"/>
    </source>
</evidence>
<dbReference type="RefSeq" id="WP_169456720.1">
    <property type="nucleotide sequence ID" value="NZ_CP051774.1"/>
</dbReference>
<name>A0A858RNT0_9BACT</name>
<gene>
    <name evidence="2" type="ORF">HHL09_21580</name>
</gene>
<reference evidence="2 3" key="1">
    <citation type="submission" date="2020-04" db="EMBL/GenBank/DDBJ databases">
        <title>Luteolibacter sp. G-1-1-1 isolated from soil.</title>
        <authorList>
            <person name="Dahal R.H."/>
        </authorList>
    </citation>
    <scope>NUCLEOTIDE SEQUENCE [LARGE SCALE GENOMIC DNA]</scope>
    <source>
        <strain evidence="2 3">G-1-1-1</strain>
    </source>
</reference>
<evidence type="ECO:0000313" key="3">
    <source>
        <dbReference type="Proteomes" id="UP000501812"/>
    </source>
</evidence>
<protein>
    <submittedName>
        <fullName evidence="2">Uncharacterized protein</fullName>
    </submittedName>
</protein>
<feature type="region of interest" description="Disordered" evidence="1">
    <location>
        <begin position="28"/>
        <end position="55"/>
    </location>
</feature>
<organism evidence="2 3">
    <name type="scientific">Luteolibacter luteus</name>
    <dbReference type="NCBI Taxonomy" id="2728835"/>
    <lineage>
        <taxon>Bacteria</taxon>
        <taxon>Pseudomonadati</taxon>
        <taxon>Verrucomicrobiota</taxon>
        <taxon>Verrucomicrobiia</taxon>
        <taxon>Verrucomicrobiales</taxon>
        <taxon>Verrucomicrobiaceae</taxon>
        <taxon>Luteolibacter</taxon>
    </lineage>
</organism>
<evidence type="ECO:0000313" key="2">
    <source>
        <dbReference type="EMBL" id="QJE98261.1"/>
    </source>
</evidence>
<dbReference type="KEGG" id="luo:HHL09_21580"/>
<proteinExistence type="predicted"/>
<dbReference type="EMBL" id="CP051774">
    <property type="protein sequence ID" value="QJE98261.1"/>
    <property type="molecule type" value="Genomic_DNA"/>
</dbReference>
<keyword evidence="3" id="KW-1185">Reference proteome</keyword>